<name>A0A512MIC8_9BACT</name>
<dbReference type="Pfam" id="PF04306">
    <property type="entry name" value="DUF456"/>
    <property type="match status" value="1"/>
</dbReference>
<feature type="transmembrane region" description="Helical" evidence="1">
    <location>
        <begin position="68"/>
        <end position="86"/>
    </location>
</feature>
<sequence length="181" mass="19599">MLDWLQDSWEWFTTLVTSLPWQVISVWTLTIILLIIGLIGSVLPLLPGPFLIFIAGILHTLLLPEQGMGWIGLIILALLLVISYFVDMAAGAMGARWFGASRWGIMGVFVGGIVGLFFAPLGFVLGPLFGGLAFELIFAKKRMAPAVKSTWGTLLGTGVGLVVRLILSFAMVAAVLIDILW</sequence>
<proteinExistence type="predicted"/>
<evidence type="ECO:0000256" key="1">
    <source>
        <dbReference type="SAM" id="Phobius"/>
    </source>
</evidence>
<organism evidence="2 3">
    <name type="scientific">Brevifollis gellanilyticus</name>
    <dbReference type="NCBI Taxonomy" id="748831"/>
    <lineage>
        <taxon>Bacteria</taxon>
        <taxon>Pseudomonadati</taxon>
        <taxon>Verrucomicrobiota</taxon>
        <taxon>Verrucomicrobiia</taxon>
        <taxon>Verrucomicrobiales</taxon>
        <taxon>Verrucomicrobiaceae</taxon>
    </lineage>
</organism>
<dbReference type="InterPro" id="IPR007403">
    <property type="entry name" value="DUF456"/>
</dbReference>
<evidence type="ECO:0000313" key="3">
    <source>
        <dbReference type="Proteomes" id="UP000321577"/>
    </source>
</evidence>
<reference evidence="2 3" key="1">
    <citation type="submission" date="2019-07" db="EMBL/GenBank/DDBJ databases">
        <title>Whole genome shotgun sequence of Brevifollis gellanilyticus NBRC 108608.</title>
        <authorList>
            <person name="Hosoyama A."/>
            <person name="Uohara A."/>
            <person name="Ohji S."/>
            <person name="Ichikawa N."/>
        </authorList>
    </citation>
    <scope>NUCLEOTIDE SEQUENCE [LARGE SCALE GENOMIC DNA]</scope>
    <source>
        <strain evidence="2 3">NBRC 108608</strain>
    </source>
</reference>
<feature type="transmembrane region" description="Helical" evidence="1">
    <location>
        <begin position="45"/>
        <end position="62"/>
    </location>
</feature>
<feature type="transmembrane region" description="Helical" evidence="1">
    <location>
        <begin position="20"/>
        <end position="38"/>
    </location>
</feature>
<dbReference type="PANTHER" id="PTHR39165">
    <property type="entry name" value="IG HYPOTHETICAL 17883"/>
    <property type="match status" value="1"/>
</dbReference>
<dbReference type="PANTHER" id="PTHR39165:SF1">
    <property type="entry name" value="DUF456 DOMAIN-CONTAINING PROTEIN"/>
    <property type="match status" value="1"/>
</dbReference>
<dbReference type="EMBL" id="BKAG01000131">
    <property type="protein sequence ID" value="GEP46490.1"/>
    <property type="molecule type" value="Genomic_DNA"/>
</dbReference>
<evidence type="ECO:0008006" key="4">
    <source>
        <dbReference type="Google" id="ProtNLM"/>
    </source>
</evidence>
<keyword evidence="1" id="KW-0812">Transmembrane</keyword>
<accession>A0A512MIC8</accession>
<dbReference type="AlphaFoldDB" id="A0A512MIC8"/>
<comment type="caution">
    <text evidence="2">The sequence shown here is derived from an EMBL/GenBank/DDBJ whole genome shotgun (WGS) entry which is preliminary data.</text>
</comment>
<feature type="transmembrane region" description="Helical" evidence="1">
    <location>
        <begin position="154"/>
        <end position="177"/>
    </location>
</feature>
<dbReference type="Proteomes" id="UP000321577">
    <property type="component" value="Unassembled WGS sequence"/>
</dbReference>
<dbReference type="RefSeq" id="WP_146856417.1">
    <property type="nucleotide sequence ID" value="NZ_BKAG01000131.1"/>
</dbReference>
<keyword evidence="1" id="KW-1133">Transmembrane helix</keyword>
<protein>
    <recommendedName>
        <fullName evidence="4">DUF456 domain-containing protein</fullName>
    </recommendedName>
</protein>
<keyword evidence="1" id="KW-0472">Membrane</keyword>
<gene>
    <name evidence="2" type="ORF">BGE01nite_57810</name>
</gene>
<feature type="transmembrane region" description="Helical" evidence="1">
    <location>
        <begin position="107"/>
        <end position="134"/>
    </location>
</feature>
<keyword evidence="3" id="KW-1185">Reference proteome</keyword>
<evidence type="ECO:0000313" key="2">
    <source>
        <dbReference type="EMBL" id="GEP46490.1"/>
    </source>
</evidence>